<evidence type="ECO:0000259" key="6">
    <source>
        <dbReference type="Pfam" id="PF00881"/>
    </source>
</evidence>
<gene>
    <name evidence="7" type="ORF">Ami103574_10340</name>
</gene>
<feature type="domain" description="Nitroreductase" evidence="6">
    <location>
        <begin position="8"/>
        <end position="168"/>
    </location>
</feature>
<dbReference type="AlphaFoldDB" id="A0A858BX79"/>
<keyword evidence="4" id="KW-0288">FMN</keyword>
<evidence type="ECO:0000256" key="3">
    <source>
        <dbReference type="ARBA" id="ARBA00022630"/>
    </source>
</evidence>
<dbReference type="PANTHER" id="PTHR43673:SF2">
    <property type="entry name" value="NITROREDUCTASE"/>
    <property type="match status" value="1"/>
</dbReference>
<evidence type="ECO:0000313" key="7">
    <source>
        <dbReference type="EMBL" id="QIB69695.1"/>
    </source>
</evidence>
<evidence type="ECO:0000313" key="8">
    <source>
        <dbReference type="Proteomes" id="UP000466848"/>
    </source>
</evidence>
<evidence type="ECO:0000256" key="5">
    <source>
        <dbReference type="ARBA" id="ARBA00023002"/>
    </source>
</evidence>
<dbReference type="Gene3D" id="3.40.109.10">
    <property type="entry name" value="NADH Oxidase"/>
    <property type="match status" value="1"/>
</dbReference>
<sequence length="186" mass="20370">MNSTLKTIAERFSCRSFTGRLPEQEDLMAIAQAAIQAPSGMNRQGWHVILVKDKALIEEMETEGMSILSALEDKSMYERIMSRGGRLFYNAPCMIVIAVKEAFPKGAEWIDCGILAQNIALAATSLGIANLHCGFVGVAFAGNKAADFKRRLKFPEGYECGMGVLLGYAEHMASPHIPNQEKITVI</sequence>
<comment type="similarity">
    <text evidence="2">Belongs to the nitroreductase family.</text>
</comment>
<dbReference type="InterPro" id="IPR029479">
    <property type="entry name" value="Nitroreductase"/>
</dbReference>
<keyword evidence="5" id="KW-0560">Oxidoreductase</keyword>
<dbReference type="RefSeq" id="WP_163066935.1">
    <property type="nucleotide sequence ID" value="NZ_CP048649.1"/>
</dbReference>
<reference evidence="7 8" key="1">
    <citation type="submission" date="2020-02" db="EMBL/GenBank/DDBJ databases">
        <authorList>
            <person name="Kim Y.B."/>
            <person name="Roh S.W."/>
        </authorList>
    </citation>
    <scope>NUCLEOTIDE SEQUENCE [LARGE SCALE GENOMIC DNA]</scope>
    <source>
        <strain evidence="7 8">DSM 103574</strain>
    </source>
</reference>
<keyword evidence="3" id="KW-0285">Flavoprotein</keyword>
<proteinExistence type="inferred from homology"/>
<organism evidence="7 8">
    <name type="scientific">Aminipila butyrica</name>
    <dbReference type="NCBI Taxonomy" id="433296"/>
    <lineage>
        <taxon>Bacteria</taxon>
        <taxon>Bacillati</taxon>
        <taxon>Bacillota</taxon>
        <taxon>Clostridia</taxon>
        <taxon>Peptostreptococcales</taxon>
        <taxon>Anaerovoracaceae</taxon>
        <taxon>Aminipila</taxon>
    </lineage>
</organism>
<dbReference type="KEGG" id="abut:Ami103574_10340"/>
<accession>A0A858BX79</accession>
<name>A0A858BX79_9FIRM</name>
<evidence type="ECO:0000256" key="2">
    <source>
        <dbReference type="ARBA" id="ARBA00007118"/>
    </source>
</evidence>
<dbReference type="InterPro" id="IPR000415">
    <property type="entry name" value="Nitroreductase-like"/>
</dbReference>
<dbReference type="GO" id="GO:0016491">
    <property type="term" value="F:oxidoreductase activity"/>
    <property type="evidence" value="ECO:0007669"/>
    <property type="project" value="UniProtKB-KW"/>
</dbReference>
<keyword evidence="8" id="KW-1185">Reference proteome</keyword>
<comment type="cofactor">
    <cofactor evidence="1">
        <name>FMN</name>
        <dbReference type="ChEBI" id="CHEBI:58210"/>
    </cofactor>
</comment>
<dbReference type="SUPFAM" id="SSF55469">
    <property type="entry name" value="FMN-dependent nitroreductase-like"/>
    <property type="match status" value="1"/>
</dbReference>
<dbReference type="Pfam" id="PF00881">
    <property type="entry name" value="Nitroreductase"/>
    <property type="match status" value="1"/>
</dbReference>
<dbReference type="PANTHER" id="PTHR43673">
    <property type="entry name" value="NAD(P)H NITROREDUCTASE YDGI-RELATED"/>
    <property type="match status" value="1"/>
</dbReference>
<dbReference type="Proteomes" id="UP000466848">
    <property type="component" value="Chromosome"/>
</dbReference>
<protein>
    <submittedName>
        <fullName evidence="7">Nitroreductase</fullName>
    </submittedName>
</protein>
<dbReference type="EMBL" id="CP048649">
    <property type="protein sequence ID" value="QIB69695.1"/>
    <property type="molecule type" value="Genomic_DNA"/>
</dbReference>
<evidence type="ECO:0000256" key="1">
    <source>
        <dbReference type="ARBA" id="ARBA00001917"/>
    </source>
</evidence>
<evidence type="ECO:0000256" key="4">
    <source>
        <dbReference type="ARBA" id="ARBA00022643"/>
    </source>
</evidence>